<evidence type="ECO:0000313" key="3">
    <source>
        <dbReference type="EMBL" id="TDD44087.1"/>
    </source>
</evidence>
<feature type="region of interest" description="Disordered" evidence="1">
    <location>
        <begin position="494"/>
        <end position="523"/>
    </location>
</feature>
<dbReference type="AlphaFoldDB" id="A0A4V2YKX4"/>
<dbReference type="Gene3D" id="1.10.287.1060">
    <property type="entry name" value="ESAT-6-like"/>
    <property type="match status" value="1"/>
</dbReference>
<sequence length="589" mass="62953">MGCRSSRGNGMDRFAVRYAAIGEAWESVRDATGQVRTKLADLDGSLGPLRASWTGQAADSFEVARATWVREAEEMTEFLDGMADLLSLIDENYRSAHQANLAIWDAPTGSSGGSSTVPMSAGSAGGPGGEVDVSIEELRRAARSFHGLQQQLADNMGWISRNLHGSATGMAGADPVLAPWRTLYDETARAVWAVLSAATDLLGGIAQGMTDTGNNYVDSEEASTAGHGATLPERLPQLPVDTVSPGPEPPPSGSGAPAQSLEDWGYEYWPDGDPAGLMFAYDEWRRFVETLTEVSRSGDGLINGLVESNHGAVFDSIRQYWATKSQICGTSEILPVLTSACSALSESCKVMSKAVRNAQASIARLHQIVGDLDIFSALGFWRQNPLATAAELGAEAGKYMAVKTITPRIKETYEYERGDAMQLLTTGIADQLHTWARDAEAVTLESERRAYHQADHGLEQHLGTAPYDAWAGVDEPHPDPASVHVTADRATHILDGDPPPRNAGGHLAGTGKPGKSEFPPGWSRMDVLNRIQDVAKDPDSPPELQPNGKWKAVGVRDGVFIEVVLDGNGSVVTGYPKGGPGVHENPREM</sequence>
<dbReference type="InterPro" id="IPR036689">
    <property type="entry name" value="ESAT-6-like_sf"/>
</dbReference>
<organism evidence="3 4">
    <name type="scientific">Saccharopolyspora elongata</name>
    <dbReference type="NCBI Taxonomy" id="2530387"/>
    <lineage>
        <taxon>Bacteria</taxon>
        <taxon>Bacillati</taxon>
        <taxon>Actinomycetota</taxon>
        <taxon>Actinomycetes</taxon>
        <taxon>Pseudonocardiales</taxon>
        <taxon>Pseudonocardiaceae</taxon>
        <taxon>Saccharopolyspora</taxon>
    </lineage>
</organism>
<accession>A0A4V2YKX4</accession>
<dbReference type="NCBIfam" id="TIGR03930">
    <property type="entry name" value="WXG100_ESAT6"/>
    <property type="match status" value="1"/>
</dbReference>
<gene>
    <name evidence="3" type="ORF">E1288_24735</name>
</gene>
<evidence type="ECO:0000313" key="4">
    <source>
        <dbReference type="Proteomes" id="UP000294947"/>
    </source>
</evidence>
<dbReference type="SUPFAM" id="SSF140453">
    <property type="entry name" value="EsxAB dimer-like"/>
    <property type="match status" value="1"/>
</dbReference>
<dbReference type="Pfam" id="PF14436">
    <property type="entry name" value="EndoU_bacteria"/>
    <property type="match status" value="1"/>
</dbReference>
<feature type="domain" description="Bacterial EndoU nuclease" evidence="2">
    <location>
        <begin position="511"/>
        <end position="577"/>
    </location>
</feature>
<dbReference type="EMBL" id="SMKW01000035">
    <property type="protein sequence ID" value="TDD44087.1"/>
    <property type="molecule type" value="Genomic_DNA"/>
</dbReference>
<protein>
    <submittedName>
        <fullName evidence="3">WXG100 family type VII secretion target</fullName>
    </submittedName>
</protein>
<proteinExistence type="predicted"/>
<reference evidence="3 4" key="1">
    <citation type="submission" date="2019-03" db="EMBL/GenBank/DDBJ databases">
        <title>Draft genome sequences of novel Actinobacteria.</title>
        <authorList>
            <person name="Sahin N."/>
            <person name="Ay H."/>
            <person name="Saygin H."/>
        </authorList>
    </citation>
    <scope>NUCLEOTIDE SEQUENCE [LARGE SCALE GENOMIC DNA]</scope>
    <source>
        <strain evidence="3 4">7K502</strain>
    </source>
</reference>
<feature type="region of interest" description="Disordered" evidence="1">
    <location>
        <begin position="215"/>
        <end position="261"/>
    </location>
</feature>
<name>A0A4V2YKX4_9PSEU</name>
<evidence type="ECO:0000259" key="2">
    <source>
        <dbReference type="Pfam" id="PF14436"/>
    </source>
</evidence>
<evidence type="ECO:0000256" key="1">
    <source>
        <dbReference type="SAM" id="MobiDB-lite"/>
    </source>
</evidence>
<keyword evidence="4" id="KW-1185">Reference proteome</keyword>
<dbReference type="InterPro" id="IPR010310">
    <property type="entry name" value="T7SS_ESAT-6-like"/>
</dbReference>
<dbReference type="Pfam" id="PF06013">
    <property type="entry name" value="WXG100"/>
    <property type="match status" value="1"/>
</dbReference>
<dbReference type="InterPro" id="IPR029501">
    <property type="entry name" value="EndoU_bac"/>
</dbReference>
<dbReference type="RefSeq" id="WP_132488981.1">
    <property type="nucleotide sequence ID" value="NZ_SMKW01000035.1"/>
</dbReference>
<dbReference type="OrthoDB" id="6624031at2"/>
<dbReference type="GO" id="GO:0004519">
    <property type="term" value="F:endonuclease activity"/>
    <property type="evidence" value="ECO:0007669"/>
    <property type="project" value="InterPro"/>
</dbReference>
<comment type="caution">
    <text evidence="3">The sequence shown here is derived from an EMBL/GenBank/DDBJ whole genome shotgun (WGS) entry which is preliminary data.</text>
</comment>
<dbReference type="Proteomes" id="UP000294947">
    <property type="component" value="Unassembled WGS sequence"/>
</dbReference>